<dbReference type="Proteomes" id="UP000315440">
    <property type="component" value="Unassembled WGS sequence"/>
</dbReference>
<evidence type="ECO:0000259" key="2">
    <source>
        <dbReference type="Pfam" id="PF14760"/>
    </source>
</evidence>
<dbReference type="GO" id="GO:0070063">
    <property type="term" value="F:RNA polymerase binding"/>
    <property type="evidence" value="ECO:0007669"/>
    <property type="project" value="InterPro"/>
</dbReference>
<dbReference type="NCBIfam" id="NF004396">
    <property type="entry name" value="PRK05753.1"/>
    <property type="match status" value="1"/>
</dbReference>
<dbReference type="GO" id="GO:0032784">
    <property type="term" value="P:regulation of DNA-templated transcription elongation"/>
    <property type="evidence" value="ECO:0007669"/>
    <property type="project" value="InterPro"/>
</dbReference>
<organism evidence="3 4">
    <name type="scientific">Pseudobythopirellula maris</name>
    <dbReference type="NCBI Taxonomy" id="2527991"/>
    <lineage>
        <taxon>Bacteria</taxon>
        <taxon>Pseudomonadati</taxon>
        <taxon>Planctomycetota</taxon>
        <taxon>Planctomycetia</taxon>
        <taxon>Pirellulales</taxon>
        <taxon>Lacipirellulaceae</taxon>
        <taxon>Pseudobythopirellula</taxon>
    </lineage>
</organism>
<feature type="domain" description="Regulator of nucleoside diphosphate kinase N-terminal" evidence="2">
    <location>
        <begin position="5"/>
        <end position="48"/>
    </location>
</feature>
<dbReference type="InterPro" id="IPR023459">
    <property type="entry name" value="Tscrpt_elong_fac_GreA/B_fam"/>
</dbReference>
<dbReference type="Gene3D" id="3.10.50.30">
    <property type="entry name" value="Transcription elongation factor, GreA/GreB, C-terminal domain"/>
    <property type="match status" value="1"/>
</dbReference>
<accession>A0A5C5ZHG8</accession>
<reference evidence="3 4" key="1">
    <citation type="submission" date="2019-02" db="EMBL/GenBank/DDBJ databases">
        <title>Deep-cultivation of Planctomycetes and their phenomic and genomic characterization uncovers novel biology.</title>
        <authorList>
            <person name="Wiegand S."/>
            <person name="Jogler M."/>
            <person name="Boedeker C."/>
            <person name="Pinto D."/>
            <person name="Vollmers J."/>
            <person name="Rivas-Marin E."/>
            <person name="Kohn T."/>
            <person name="Peeters S.H."/>
            <person name="Heuer A."/>
            <person name="Rast P."/>
            <person name="Oberbeckmann S."/>
            <person name="Bunk B."/>
            <person name="Jeske O."/>
            <person name="Meyerdierks A."/>
            <person name="Storesund J.E."/>
            <person name="Kallscheuer N."/>
            <person name="Luecker S."/>
            <person name="Lage O.M."/>
            <person name="Pohl T."/>
            <person name="Merkel B.J."/>
            <person name="Hornburger P."/>
            <person name="Mueller R.-W."/>
            <person name="Bruemmer F."/>
            <person name="Labrenz M."/>
            <person name="Spormann A.M."/>
            <person name="Op Den Camp H."/>
            <person name="Overmann J."/>
            <person name="Amann R."/>
            <person name="Jetten M.S.M."/>
            <person name="Mascher T."/>
            <person name="Medema M.H."/>
            <person name="Devos D.P."/>
            <person name="Kaster A.-K."/>
            <person name="Ovreas L."/>
            <person name="Rohde M."/>
            <person name="Galperin M.Y."/>
            <person name="Jogler C."/>
        </authorList>
    </citation>
    <scope>NUCLEOTIDE SEQUENCE [LARGE SCALE GENOMIC DNA]</scope>
    <source>
        <strain evidence="3 4">Mal64</strain>
    </source>
</reference>
<dbReference type="GO" id="GO:0006354">
    <property type="term" value="P:DNA-templated transcription elongation"/>
    <property type="evidence" value="ECO:0007669"/>
    <property type="project" value="TreeGrafter"/>
</dbReference>
<dbReference type="OrthoDB" id="192847at2"/>
<keyword evidence="3" id="KW-0808">Transferase</keyword>
<dbReference type="PANTHER" id="PTHR30437">
    <property type="entry name" value="TRANSCRIPTION ELONGATION FACTOR GREA"/>
    <property type="match status" value="1"/>
</dbReference>
<gene>
    <name evidence="3" type="primary">rnk</name>
    <name evidence="3" type="ORF">Mal64_34250</name>
</gene>
<sequence length="138" mass="15464">MTDRRQIIITAEDYERLESLLASEFAAAFSDKPYLQVLRGELHAAKIVSPREVPSDVVTMNSTVRLRQTRSKEVETYTLVYPEDADIAKCKLSVLAPIGTAILGYRVGDRVEWNVPSGVIRFHIEALSFQPERDGVVA</sequence>
<dbReference type="Pfam" id="PF14760">
    <property type="entry name" value="Rnk_N"/>
    <property type="match status" value="1"/>
</dbReference>
<evidence type="ECO:0000313" key="4">
    <source>
        <dbReference type="Proteomes" id="UP000315440"/>
    </source>
</evidence>
<keyword evidence="4" id="KW-1185">Reference proteome</keyword>
<dbReference type="InterPro" id="IPR001437">
    <property type="entry name" value="Tscrpt_elong_fac_GreA/B_C"/>
</dbReference>
<dbReference type="PANTHER" id="PTHR30437:SF5">
    <property type="entry name" value="REGULATOR OF NUCLEOSIDE DIPHOSPHATE KINASE"/>
    <property type="match status" value="1"/>
</dbReference>
<proteinExistence type="predicted"/>
<evidence type="ECO:0000313" key="3">
    <source>
        <dbReference type="EMBL" id="TWT86598.1"/>
    </source>
</evidence>
<feature type="domain" description="Transcription elongation factor GreA/GreB C-terminal" evidence="1">
    <location>
        <begin position="54"/>
        <end position="126"/>
    </location>
</feature>
<dbReference type="InterPro" id="IPR036953">
    <property type="entry name" value="GreA/GreB_C_sf"/>
</dbReference>
<dbReference type="AlphaFoldDB" id="A0A5C5ZHG8"/>
<dbReference type="InterPro" id="IPR029462">
    <property type="entry name" value="Rnk_N"/>
</dbReference>
<protein>
    <submittedName>
        <fullName evidence="3">Regulator of nucleoside diphosphate kinase</fullName>
    </submittedName>
</protein>
<comment type="caution">
    <text evidence="3">The sequence shown here is derived from an EMBL/GenBank/DDBJ whole genome shotgun (WGS) entry which is preliminary data.</text>
</comment>
<dbReference type="GO" id="GO:0016301">
    <property type="term" value="F:kinase activity"/>
    <property type="evidence" value="ECO:0007669"/>
    <property type="project" value="UniProtKB-KW"/>
</dbReference>
<dbReference type="GO" id="GO:0003677">
    <property type="term" value="F:DNA binding"/>
    <property type="evidence" value="ECO:0007669"/>
    <property type="project" value="InterPro"/>
</dbReference>
<dbReference type="RefSeq" id="WP_146402504.1">
    <property type="nucleotide sequence ID" value="NZ_SJPQ01000004.1"/>
</dbReference>
<dbReference type="Gene3D" id="1.10.286.20">
    <property type="match status" value="1"/>
</dbReference>
<dbReference type="SUPFAM" id="SSF54534">
    <property type="entry name" value="FKBP-like"/>
    <property type="match status" value="1"/>
</dbReference>
<dbReference type="EMBL" id="SJPQ01000004">
    <property type="protein sequence ID" value="TWT86598.1"/>
    <property type="molecule type" value="Genomic_DNA"/>
</dbReference>
<evidence type="ECO:0000259" key="1">
    <source>
        <dbReference type="Pfam" id="PF01272"/>
    </source>
</evidence>
<dbReference type="Pfam" id="PF01272">
    <property type="entry name" value="GreA_GreB"/>
    <property type="match status" value="1"/>
</dbReference>
<name>A0A5C5ZHG8_9BACT</name>
<keyword evidence="3" id="KW-0418">Kinase</keyword>